<protein>
    <recommendedName>
        <fullName evidence="1">C-type lectin domain-containing protein</fullName>
    </recommendedName>
</protein>
<dbReference type="InterPro" id="IPR016186">
    <property type="entry name" value="C-type_lectin-like/link_sf"/>
</dbReference>
<feature type="domain" description="C-type lectin" evidence="1">
    <location>
        <begin position="1"/>
        <end position="104"/>
    </location>
</feature>
<dbReference type="AlphaFoldDB" id="A0A3P6RM32"/>
<reference evidence="2 3" key="1">
    <citation type="submission" date="2018-11" db="EMBL/GenBank/DDBJ databases">
        <authorList>
            <consortium name="Pathogen Informatics"/>
        </authorList>
    </citation>
    <scope>NUCLEOTIDE SEQUENCE [LARGE SCALE GENOMIC DNA]</scope>
</reference>
<dbReference type="PANTHER" id="PTHR22803">
    <property type="entry name" value="MANNOSE, PHOSPHOLIPASE, LECTIN RECEPTOR RELATED"/>
    <property type="match status" value="1"/>
</dbReference>
<dbReference type="InterPro" id="IPR001304">
    <property type="entry name" value="C-type_lectin-like"/>
</dbReference>
<dbReference type="OrthoDB" id="5869915at2759"/>
<dbReference type="Gene3D" id="3.10.100.10">
    <property type="entry name" value="Mannose-Binding Protein A, subunit A"/>
    <property type="match status" value="1"/>
</dbReference>
<evidence type="ECO:0000313" key="3">
    <source>
        <dbReference type="Proteomes" id="UP000271889"/>
    </source>
</evidence>
<gene>
    <name evidence="2" type="ORF">CGOC_LOCUS3186</name>
</gene>
<evidence type="ECO:0000259" key="1">
    <source>
        <dbReference type="PROSITE" id="PS50041"/>
    </source>
</evidence>
<dbReference type="PROSITE" id="PS50041">
    <property type="entry name" value="C_TYPE_LECTIN_2"/>
    <property type="match status" value="1"/>
</dbReference>
<dbReference type="SUPFAM" id="SSF56436">
    <property type="entry name" value="C-type lectin-like"/>
    <property type="match status" value="1"/>
</dbReference>
<proteinExistence type="predicted"/>
<dbReference type="Pfam" id="PF00059">
    <property type="entry name" value="Lectin_C"/>
    <property type="match status" value="1"/>
</dbReference>
<dbReference type="InterPro" id="IPR050111">
    <property type="entry name" value="C-type_lectin/snaclec_domain"/>
</dbReference>
<organism evidence="2 3">
    <name type="scientific">Cylicostephanus goldi</name>
    <name type="common">Nematode worm</name>
    <dbReference type="NCBI Taxonomy" id="71465"/>
    <lineage>
        <taxon>Eukaryota</taxon>
        <taxon>Metazoa</taxon>
        <taxon>Ecdysozoa</taxon>
        <taxon>Nematoda</taxon>
        <taxon>Chromadorea</taxon>
        <taxon>Rhabditida</taxon>
        <taxon>Rhabditina</taxon>
        <taxon>Rhabditomorpha</taxon>
        <taxon>Strongyloidea</taxon>
        <taxon>Strongylidae</taxon>
        <taxon>Cylicostephanus</taxon>
    </lineage>
</organism>
<dbReference type="InterPro" id="IPR016187">
    <property type="entry name" value="CTDL_fold"/>
</dbReference>
<dbReference type="EMBL" id="UYRV01007873">
    <property type="protein sequence ID" value="VDK55045.1"/>
    <property type="molecule type" value="Genomic_DNA"/>
</dbReference>
<name>A0A3P6RM32_CYLGO</name>
<accession>A0A3P6RM32</accession>
<dbReference type="SMART" id="SM00034">
    <property type="entry name" value="CLECT"/>
    <property type="match status" value="1"/>
</dbReference>
<dbReference type="Proteomes" id="UP000271889">
    <property type="component" value="Unassembled WGS sequence"/>
</dbReference>
<evidence type="ECO:0000313" key="2">
    <source>
        <dbReference type="EMBL" id="VDK55045.1"/>
    </source>
</evidence>
<keyword evidence="3" id="KW-1185">Reference proteome</keyword>
<sequence length="121" mass="14066">MLVKCGILQSFFTASFDNAESSCKMKGGHLVSIHSHEENLFVAALAKTGKPWSKLTDYSWIGLKQADYPKNKEWTWTDGTKVDFLTFASNQPDNYQGREHCTEVWFEQNFLRHQIAFHYQR</sequence>